<organism evidence="1 2">
    <name type="scientific">Nocardia vermiculata</name>
    <dbReference type="NCBI Taxonomy" id="257274"/>
    <lineage>
        <taxon>Bacteria</taxon>
        <taxon>Bacillati</taxon>
        <taxon>Actinomycetota</taxon>
        <taxon>Actinomycetes</taxon>
        <taxon>Mycobacteriales</taxon>
        <taxon>Nocardiaceae</taxon>
        <taxon>Nocardia</taxon>
    </lineage>
</organism>
<sequence>MTASPRAERPTDTETVALIDAPHPAVHVEFRAGDPERRARVRAVMARVGNRLDHC</sequence>
<reference evidence="1 2" key="1">
    <citation type="submission" date="2020-04" db="EMBL/GenBank/DDBJ databases">
        <title>MicrobeNet Type strains.</title>
        <authorList>
            <person name="Nicholson A.C."/>
        </authorList>
    </citation>
    <scope>NUCLEOTIDE SEQUENCE [LARGE SCALE GENOMIC DNA]</scope>
    <source>
        <strain evidence="1 2">JCM 12354</strain>
    </source>
</reference>
<evidence type="ECO:0000313" key="2">
    <source>
        <dbReference type="Proteomes" id="UP000565711"/>
    </source>
</evidence>
<protein>
    <submittedName>
        <fullName evidence="1">Uncharacterized protein</fullName>
    </submittedName>
</protein>
<evidence type="ECO:0000313" key="1">
    <source>
        <dbReference type="EMBL" id="NKY52125.1"/>
    </source>
</evidence>
<comment type="caution">
    <text evidence="1">The sequence shown here is derived from an EMBL/GenBank/DDBJ whole genome shotgun (WGS) entry which is preliminary data.</text>
</comment>
<name>A0A846Y1S3_9NOCA</name>
<dbReference type="Proteomes" id="UP000565711">
    <property type="component" value="Unassembled WGS sequence"/>
</dbReference>
<dbReference type="RefSeq" id="WP_157103122.1">
    <property type="nucleotide sequence ID" value="NZ_JAAXOP010000010.1"/>
</dbReference>
<keyword evidence="2" id="KW-1185">Reference proteome</keyword>
<dbReference type="AlphaFoldDB" id="A0A846Y1S3"/>
<accession>A0A846Y1S3</accession>
<proteinExistence type="predicted"/>
<dbReference type="EMBL" id="JAAXOP010000010">
    <property type="protein sequence ID" value="NKY52125.1"/>
    <property type="molecule type" value="Genomic_DNA"/>
</dbReference>
<gene>
    <name evidence="1" type="ORF">HGA08_18065</name>
</gene>